<keyword evidence="4 7" id="KW-0472">Membrane</keyword>
<dbReference type="RefSeq" id="XP_033518741.1">
    <property type="nucleotide sequence ID" value="XM_033670920.1"/>
</dbReference>
<feature type="transmembrane region" description="Helical" evidence="7">
    <location>
        <begin position="129"/>
        <end position="151"/>
    </location>
</feature>
<feature type="region of interest" description="Disordered" evidence="6">
    <location>
        <begin position="371"/>
        <end position="440"/>
    </location>
</feature>
<evidence type="ECO:0000313" key="9">
    <source>
        <dbReference type="EMBL" id="KAF2124348.1"/>
    </source>
</evidence>
<dbReference type="Proteomes" id="UP000799771">
    <property type="component" value="Unassembled WGS sequence"/>
</dbReference>
<feature type="transmembrane region" description="Helical" evidence="7">
    <location>
        <begin position="46"/>
        <end position="65"/>
    </location>
</feature>
<keyword evidence="3 7" id="KW-1133">Transmembrane helix</keyword>
<feature type="transmembrane region" description="Helical" evidence="7">
    <location>
        <begin position="13"/>
        <end position="34"/>
    </location>
</feature>
<name>A0A6A6A0W3_9PLEO</name>
<feature type="compositionally biased region" description="Basic and acidic residues" evidence="6">
    <location>
        <begin position="395"/>
        <end position="404"/>
    </location>
</feature>
<sequence length="440" mass="49229">MAPTHDSKFLPEIWTSYAIGTVWLLLRFAVRVRIAGIRGLRLDDGFAFVALGCWTYTIVTTHITYSSGTNTDFTESEVAKFSEQKFSEVVYGTKMFLASCYIYIALVFSLKGIVIVLYQRLAIGAWQKFILKATTYFCIMGYISVTAALTFDCQPISRRWSLPADPSGSCRSSPRVLITLSCINALSDIWLLCIPVPLLWTLNIPLQKRIGVFFLLASGLFVLAACITRVSLTVVPNISIFIIARWGIREFTIAIIAVNSAALRPLFRRSFWGKPDPAGHAHRHANNYLFPTIQHARRRGSRYRIHDDVLNSTSAGASTVDNFNYDEHGRQEEYVFEDPDYRVPNPLHTAQNVARRSGLRDSFRSLGRSWNESRYQSEARTRPVSEGGNSSVTTHDNDLEKGGKSNDTIMGSESGCTSRSTHTSIGEEEEKPLETILPGS</sequence>
<keyword evidence="2 7" id="KW-0812">Transmembrane</keyword>
<comment type="subcellular location">
    <subcellularLocation>
        <location evidence="1">Membrane</location>
        <topology evidence="1">Multi-pass membrane protein</topology>
    </subcellularLocation>
</comment>
<evidence type="ECO:0000256" key="5">
    <source>
        <dbReference type="ARBA" id="ARBA00038359"/>
    </source>
</evidence>
<feature type="transmembrane region" description="Helical" evidence="7">
    <location>
        <begin position="95"/>
        <end position="117"/>
    </location>
</feature>
<proteinExistence type="inferred from homology"/>
<feature type="transmembrane region" description="Helical" evidence="7">
    <location>
        <begin position="176"/>
        <end position="200"/>
    </location>
</feature>
<dbReference type="AlphaFoldDB" id="A0A6A6A0W3"/>
<evidence type="ECO:0000256" key="1">
    <source>
        <dbReference type="ARBA" id="ARBA00004141"/>
    </source>
</evidence>
<dbReference type="OrthoDB" id="4329349at2759"/>
<dbReference type="GO" id="GO:0016020">
    <property type="term" value="C:membrane"/>
    <property type="evidence" value="ECO:0007669"/>
    <property type="project" value="UniProtKB-SubCell"/>
</dbReference>
<dbReference type="GeneID" id="54411352"/>
<dbReference type="EMBL" id="ML977519">
    <property type="protein sequence ID" value="KAF2124348.1"/>
    <property type="molecule type" value="Genomic_DNA"/>
</dbReference>
<dbReference type="Pfam" id="PF20684">
    <property type="entry name" value="Fung_rhodopsin"/>
    <property type="match status" value="1"/>
</dbReference>
<evidence type="ECO:0000256" key="3">
    <source>
        <dbReference type="ARBA" id="ARBA00022989"/>
    </source>
</evidence>
<accession>A0A6A6A0W3</accession>
<evidence type="ECO:0000256" key="7">
    <source>
        <dbReference type="SAM" id="Phobius"/>
    </source>
</evidence>
<feature type="transmembrane region" description="Helical" evidence="7">
    <location>
        <begin position="212"/>
        <end position="232"/>
    </location>
</feature>
<evidence type="ECO:0000256" key="4">
    <source>
        <dbReference type="ARBA" id="ARBA00023136"/>
    </source>
</evidence>
<dbReference type="PANTHER" id="PTHR33048:SF47">
    <property type="entry name" value="INTEGRAL MEMBRANE PROTEIN-RELATED"/>
    <property type="match status" value="1"/>
</dbReference>
<organism evidence="9 10">
    <name type="scientific">Dothidotthia symphoricarpi CBS 119687</name>
    <dbReference type="NCBI Taxonomy" id="1392245"/>
    <lineage>
        <taxon>Eukaryota</taxon>
        <taxon>Fungi</taxon>
        <taxon>Dikarya</taxon>
        <taxon>Ascomycota</taxon>
        <taxon>Pezizomycotina</taxon>
        <taxon>Dothideomycetes</taxon>
        <taxon>Pleosporomycetidae</taxon>
        <taxon>Pleosporales</taxon>
        <taxon>Dothidotthiaceae</taxon>
        <taxon>Dothidotthia</taxon>
    </lineage>
</organism>
<evidence type="ECO:0000259" key="8">
    <source>
        <dbReference type="Pfam" id="PF20684"/>
    </source>
</evidence>
<evidence type="ECO:0000313" key="10">
    <source>
        <dbReference type="Proteomes" id="UP000799771"/>
    </source>
</evidence>
<dbReference type="PANTHER" id="PTHR33048">
    <property type="entry name" value="PTH11-LIKE INTEGRAL MEMBRANE PROTEIN (AFU_ORTHOLOGUE AFUA_5G11245)"/>
    <property type="match status" value="1"/>
</dbReference>
<comment type="similarity">
    <text evidence="5">Belongs to the SAT4 family.</text>
</comment>
<keyword evidence="10" id="KW-1185">Reference proteome</keyword>
<gene>
    <name evidence="9" type="ORF">P153DRAFT_390382</name>
</gene>
<dbReference type="InterPro" id="IPR052337">
    <property type="entry name" value="SAT4-like"/>
</dbReference>
<evidence type="ECO:0000256" key="6">
    <source>
        <dbReference type="SAM" id="MobiDB-lite"/>
    </source>
</evidence>
<reference evidence="9" key="1">
    <citation type="journal article" date="2020" name="Stud. Mycol.">
        <title>101 Dothideomycetes genomes: a test case for predicting lifestyles and emergence of pathogens.</title>
        <authorList>
            <person name="Haridas S."/>
            <person name="Albert R."/>
            <person name="Binder M."/>
            <person name="Bloem J."/>
            <person name="Labutti K."/>
            <person name="Salamov A."/>
            <person name="Andreopoulos B."/>
            <person name="Baker S."/>
            <person name="Barry K."/>
            <person name="Bills G."/>
            <person name="Bluhm B."/>
            <person name="Cannon C."/>
            <person name="Castanera R."/>
            <person name="Culley D."/>
            <person name="Daum C."/>
            <person name="Ezra D."/>
            <person name="Gonzalez J."/>
            <person name="Henrissat B."/>
            <person name="Kuo A."/>
            <person name="Liang C."/>
            <person name="Lipzen A."/>
            <person name="Lutzoni F."/>
            <person name="Magnuson J."/>
            <person name="Mondo S."/>
            <person name="Nolan M."/>
            <person name="Ohm R."/>
            <person name="Pangilinan J."/>
            <person name="Park H.-J."/>
            <person name="Ramirez L."/>
            <person name="Alfaro M."/>
            <person name="Sun H."/>
            <person name="Tritt A."/>
            <person name="Yoshinaga Y."/>
            <person name="Zwiers L.-H."/>
            <person name="Turgeon B."/>
            <person name="Goodwin S."/>
            <person name="Spatafora J."/>
            <person name="Crous P."/>
            <person name="Grigoriev I."/>
        </authorList>
    </citation>
    <scope>NUCLEOTIDE SEQUENCE</scope>
    <source>
        <strain evidence="9">CBS 119687</strain>
    </source>
</reference>
<evidence type="ECO:0000256" key="2">
    <source>
        <dbReference type="ARBA" id="ARBA00022692"/>
    </source>
</evidence>
<protein>
    <recommendedName>
        <fullName evidence="8">Rhodopsin domain-containing protein</fullName>
    </recommendedName>
</protein>
<feature type="compositionally biased region" description="Polar residues" evidence="6">
    <location>
        <begin position="405"/>
        <end position="424"/>
    </location>
</feature>
<feature type="domain" description="Rhodopsin" evidence="8">
    <location>
        <begin position="26"/>
        <end position="269"/>
    </location>
</feature>
<dbReference type="InterPro" id="IPR049326">
    <property type="entry name" value="Rhodopsin_dom_fungi"/>
</dbReference>